<evidence type="ECO:0000256" key="1">
    <source>
        <dbReference type="SAM" id="Coils"/>
    </source>
</evidence>
<feature type="coiled-coil region" evidence="1">
    <location>
        <begin position="190"/>
        <end position="303"/>
    </location>
</feature>
<dbReference type="Proteomes" id="UP000818029">
    <property type="component" value="Chromosome A09"/>
</dbReference>
<evidence type="ECO:0000256" key="2">
    <source>
        <dbReference type="SAM" id="MobiDB-lite"/>
    </source>
</evidence>
<gene>
    <name evidence="4" type="primary">LOC121205968</name>
</gene>
<dbReference type="RefSeq" id="XP_040932050.1">
    <property type="nucleotide sequence ID" value="XM_041076116.1"/>
</dbReference>
<protein>
    <submittedName>
        <fullName evidence="4">COP1-interactive protein 1-like</fullName>
    </submittedName>
</protein>
<feature type="region of interest" description="Disordered" evidence="2">
    <location>
        <begin position="1"/>
        <end position="20"/>
    </location>
</feature>
<dbReference type="PANTHER" id="PTHR48200">
    <property type="entry name" value="PROTEIN, PUTATIVE-RELATED"/>
    <property type="match status" value="1"/>
</dbReference>
<evidence type="ECO:0000313" key="4">
    <source>
        <dbReference type="RefSeq" id="XP_040932050.1"/>
    </source>
</evidence>
<name>A0ABM2YNE0_GOSHI</name>
<proteinExistence type="predicted"/>
<keyword evidence="1" id="KW-0175">Coiled coil</keyword>
<accession>A0ABM2YNE0</accession>
<feature type="coiled-coil region" evidence="1">
    <location>
        <begin position="337"/>
        <end position="364"/>
    </location>
</feature>
<keyword evidence="3" id="KW-1185">Reference proteome</keyword>
<reference evidence="4" key="2">
    <citation type="submission" date="2025-08" db="UniProtKB">
        <authorList>
            <consortium name="RefSeq"/>
        </authorList>
    </citation>
    <scope>IDENTIFICATION</scope>
</reference>
<organism evidence="3 4">
    <name type="scientific">Gossypium hirsutum</name>
    <name type="common">Upland cotton</name>
    <name type="synonym">Gossypium mexicanum</name>
    <dbReference type="NCBI Taxonomy" id="3635"/>
    <lineage>
        <taxon>Eukaryota</taxon>
        <taxon>Viridiplantae</taxon>
        <taxon>Streptophyta</taxon>
        <taxon>Embryophyta</taxon>
        <taxon>Tracheophyta</taxon>
        <taxon>Spermatophyta</taxon>
        <taxon>Magnoliopsida</taxon>
        <taxon>eudicotyledons</taxon>
        <taxon>Gunneridae</taxon>
        <taxon>Pentapetalae</taxon>
        <taxon>rosids</taxon>
        <taxon>malvids</taxon>
        <taxon>Malvales</taxon>
        <taxon>Malvaceae</taxon>
        <taxon>Malvoideae</taxon>
        <taxon>Gossypium</taxon>
    </lineage>
</organism>
<evidence type="ECO:0000313" key="3">
    <source>
        <dbReference type="Proteomes" id="UP000818029"/>
    </source>
</evidence>
<dbReference type="PANTHER" id="PTHR48200:SF1">
    <property type="entry name" value="AMINOTRANSFERASE-LIKE PLANT MOBILE DOMAIN-CONTAINING PROTEIN"/>
    <property type="match status" value="1"/>
</dbReference>
<feature type="compositionally biased region" description="Polar residues" evidence="2">
    <location>
        <begin position="7"/>
        <end position="17"/>
    </location>
</feature>
<sequence length="386" mass="45281">MRWRPPKNSSNVGNSHSGTKDSTVRFEAWALARAYAIQACEEASTLEVITDRVVYRVFFEDYSPLKDIVASTRRVDVPEENWIALLQNLQSKDVEWRHGLRQFVPATQGLAQSEFVYRGANYKRNVSEVSSAWKKAYRLNGVAINPATTPEYVEWRGRRVNDKIPKPNVEGAQLIEEYLRVMPLELEIMKQEFERKNLEFEKRVAKLEEEKMYLSLDVDVQKMEVEKESKENRKIEEDRDDLKEHYKKAQVSLRRARVGGSSDQLQKEVQEEKARAEYWERKFQEMQSQNLALEEENKGLKTKVTELGRSLRWHRNHDSTVKLEELKSKVEDLEVPLHDGELRIEQLEAQEDCLKEELHQVKGQVRDRDYIIGEAIAQIREVTEYV</sequence>
<dbReference type="GeneID" id="121205968"/>
<reference evidence="3" key="1">
    <citation type="journal article" date="2020" name="Nat. Genet.">
        <title>Genomic diversifications of five Gossypium allopolyploid species and their impact on cotton improvement.</title>
        <authorList>
            <person name="Chen Z.J."/>
            <person name="Sreedasyam A."/>
            <person name="Ando A."/>
            <person name="Song Q."/>
            <person name="De Santiago L.M."/>
            <person name="Hulse-Kemp A.M."/>
            <person name="Ding M."/>
            <person name="Ye W."/>
            <person name="Kirkbride R.C."/>
            <person name="Jenkins J."/>
            <person name="Plott C."/>
            <person name="Lovell J."/>
            <person name="Lin Y.M."/>
            <person name="Vaughn R."/>
            <person name="Liu B."/>
            <person name="Simpson S."/>
            <person name="Scheffler B.E."/>
            <person name="Wen L."/>
            <person name="Saski C.A."/>
            <person name="Grover C.E."/>
            <person name="Hu G."/>
            <person name="Conover J.L."/>
            <person name="Carlson J.W."/>
            <person name="Shu S."/>
            <person name="Boston L.B."/>
            <person name="Williams M."/>
            <person name="Peterson D.G."/>
            <person name="McGee K."/>
            <person name="Jones D.C."/>
            <person name="Wendel J.F."/>
            <person name="Stelly D.M."/>
            <person name="Grimwood J."/>
            <person name="Schmutz J."/>
        </authorList>
    </citation>
    <scope>NUCLEOTIDE SEQUENCE [LARGE SCALE GENOMIC DNA]</scope>
    <source>
        <strain evidence="3">cv. TM-1</strain>
    </source>
</reference>